<proteinExistence type="predicted"/>
<protein>
    <submittedName>
        <fullName evidence="3">Uncharacterized protein</fullName>
    </submittedName>
</protein>
<dbReference type="PANTHER" id="PTHR46497">
    <property type="entry name" value="THIOREDOXIN DOMAIN-CONTAINING PROTEIN 11"/>
    <property type="match status" value="1"/>
</dbReference>
<keyword evidence="2" id="KW-1133">Transmembrane helix</keyword>
<keyword evidence="2" id="KW-0812">Transmembrane</keyword>
<organism evidence="3">
    <name type="scientific">Anopheles atroparvus</name>
    <name type="common">European mosquito</name>
    <dbReference type="NCBI Taxonomy" id="41427"/>
    <lineage>
        <taxon>Eukaryota</taxon>
        <taxon>Metazoa</taxon>
        <taxon>Ecdysozoa</taxon>
        <taxon>Arthropoda</taxon>
        <taxon>Hexapoda</taxon>
        <taxon>Insecta</taxon>
        <taxon>Pterygota</taxon>
        <taxon>Neoptera</taxon>
        <taxon>Endopterygota</taxon>
        <taxon>Diptera</taxon>
        <taxon>Nematocera</taxon>
        <taxon>Culicoidea</taxon>
        <taxon>Culicidae</taxon>
        <taxon>Anophelinae</taxon>
        <taxon>Anopheles</taxon>
    </lineage>
</organism>
<feature type="compositionally biased region" description="Basic and acidic residues" evidence="1">
    <location>
        <begin position="755"/>
        <end position="764"/>
    </location>
</feature>
<dbReference type="STRING" id="41427.A0A182JDZ8"/>
<name>A0A182JDZ8_ANOAO</name>
<feature type="region of interest" description="Disordered" evidence="1">
    <location>
        <begin position="750"/>
        <end position="769"/>
    </location>
</feature>
<dbReference type="PROSITE" id="PS51352">
    <property type="entry name" value="THIOREDOXIN_2"/>
    <property type="match status" value="1"/>
</dbReference>
<sequence length="1049" mass="118118">MNTLTQDLSAEDCSSSNFQPAARRPPPSPVVSSSTAAPNSTPTNHHPSARRQQLNTVPSSRKVQQAPRTAGGQSTVRVLQRRGPTVGDDTADSSTEALVTEQPVPEGEDGNVAAEIEDESSSKNSQLSSALDEKTRRYNRISMIIVYGREALCILALILTTYATIQNSPPKISKAPPAVPFFPKGSLVHDWPTGALGTTQTRVSVSELSFVLYYAPWCAESQHARQTYEQVAQLFYREAHFAAINCWQPGGECRQRYAKVQSWPVLMAYQSNGLAVQYHQAWTATALSRFVQSLMLPLHRFSNPSDLLDHMTGKDAVVVAFLQVANESKLYQRYYQASLKWLEKDPFQELSFAVVTGQSAKMFGVETVPSIRLYLWNETIEYVGNSSWKPQEMIAWINKHLHVASMWLAPPGATKSNTLAPYLQQGPALVLFSPRPLYDDSSDAYMMLRQLSMQYYNCPGDAWILEMAREYIAEQRTLNAERYAQKRDQCVRILGRHPSQEDEEDEQSGGVRKSRRNRCKDGFKSTVSVSFVNVLNSSKFVDGKPVGKPVTDEYCDIAPALEGCGKHECGTFGPERRPTLRWNGQPTENGCPAQNGKPVVDEAQSRPVTSMGDSDQDYRGPKLLARQNLRRQCELLRLAEADGSNVFYSEPAPSRNSSAEYYAAIGGLSCRQNKTLTFLSMDSNLYHAFAERLGVNVLQEPNRTVAFIIDHEDESTYALRNMINLQSLAKFVLDYYTHALVRFQRSGSTRYQHTHPFDGVESRKQAGKNLAKHRELLEHRRTSENKAPTETRSSKHSAKRPDNSSPTETSEPEGNAKPGPKSHTTPREHQAVREIYSSNFRRVVLDSNRTVVVNFYSTQCAFCNILSHHLLSVSRLLRQQPALEFVRIDGDRNELGWEFTMDVFPSLIIFPSGRKSESRIFPHTLKVNVPNLVRFVLSNLTPRERLHANFLLCSAVNKASLNDCLQMLKRELTESIRLGLREWRREASSTCERDRIGRRLQLLKQSYLGTLRCLSHSCDLTQLVVNERKLIQQLWMGPSHCATAPQTRS</sequence>
<dbReference type="InterPro" id="IPR036249">
    <property type="entry name" value="Thioredoxin-like_sf"/>
</dbReference>
<accession>A0A182JDZ8</accession>
<feature type="region of interest" description="Disordered" evidence="1">
    <location>
        <begin position="494"/>
        <end position="517"/>
    </location>
</feature>
<evidence type="ECO:0000313" key="3">
    <source>
        <dbReference type="EnsemblMetazoa" id="AATE016308-PA.1"/>
    </source>
</evidence>
<feature type="region of interest" description="Disordered" evidence="1">
    <location>
        <begin position="774"/>
        <end position="828"/>
    </location>
</feature>
<feature type="compositionally biased region" description="Polar residues" evidence="1">
    <location>
        <begin position="50"/>
        <end position="77"/>
    </location>
</feature>
<evidence type="ECO:0000256" key="2">
    <source>
        <dbReference type="SAM" id="Phobius"/>
    </source>
</evidence>
<feature type="region of interest" description="Disordered" evidence="1">
    <location>
        <begin position="1"/>
        <end position="110"/>
    </location>
</feature>
<reference evidence="3" key="1">
    <citation type="submission" date="2022-08" db="UniProtKB">
        <authorList>
            <consortium name="EnsemblMetazoa"/>
        </authorList>
    </citation>
    <scope>IDENTIFICATION</scope>
    <source>
        <strain evidence="3">EBRO</strain>
    </source>
</reference>
<dbReference type="Pfam" id="PF00085">
    <property type="entry name" value="Thioredoxin"/>
    <property type="match status" value="2"/>
</dbReference>
<feature type="compositionally biased region" description="Low complexity" evidence="1">
    <location>
        <begin position="30"/>
        <end position="44"/>
    </location>
</feature>
<dbReference type="InterPro" id="IPR052792">
    <property type="entry name" value="Thioredoxin_dom-contain_11"/>
</dbReference>
<dbReference type="SUPFAM" id="SSF52833">
    <property type="entry name" value="Thioredoxin-like"/>
    <property type="match status" value="2"/>
</dbReference>
<feature type="compositionally biased region" description="Basic and acidic residues" evidence="1">
    <location>
        <begin position="774"/>
        <end position="793"/>
    </location>
</feature>
<dbReference type="InterPro" id="IPR013766">
    <property type="entry name" value="Thioredoxin_domain"/>
</dbReference>
<feature type="compositionally biased region" description="Polar residues" evidence="1">
    <location>
        <begin position="1"/>
        <end position="19"/>
    </location>
</feature>
<dbReference type="VEuPathDB" id="VectorBase:AATE016308"/>
<dbReference type="EnsemblMetazoa" id="AATE016308-RA">
    <property type="protein sequence ID" value="AATE016308-PA.1"/>
    <property type="gene ID" value="AATE016308"/>
</dbReference>
<dbReference type="AlphaFoldDB" id="A0A182JDZ8"/>
<keyword evidence="2" id="KW-0472">Membrane</keyword>
<dbReference type="Gene3D" id="3.40.30.10">
    <property type="entry name" value="Glutaredoxin"/>
    <property type="match status" value="2"/>
</dbReference>
<dbReference type="PANTHER" id="PTHR46497:SF1">
    <property type="entry name" value="THIOREDOXIN DOMAIN-CONTAINING PROTEIN 11"/>
    <property type="match status" value="1"/>
</dbReference>
<evidence type="ECO:0000256" key="1">
    <source>
        <dbReference type="SAM" id="MobiDB-lite"/>
    </source>
</evidence>
<feature type="transmembrane region" description="Helical" evidence="2">
    <location>
        <begin position="144"/>
        <end position="165"/>
    </location>
</feature>